<dbReference type="Proteomes" id="UP000479692">
    <property type="component" value="Unassembled WGS sequence"/>
</dbReference>
<dbReference type="PANTHER" id="PTHR35149:SF1">
    <property type="entry name" value="DUF5655 DOMAIN-CONTAINING PROTEIN"/>
    <property type="match status" value="1"/>
</dbReference>
<keyword evidence="4" id="KW-1185">Reference proteome</keyword>
<feature type="domain" description="GmrSD restriction endonucleases N-terminal" evidence="1">
    <location>
        <begin position="14"/>
        <end position="244"/>
    </location>
</feature>
<evidence type="ECO:0000259" key="2">
    <source>
        <dbReference type="Pfam" id="PF07510"/>
    </source>
</evidence>
<dbReference type="EMBL" id="WOXT01000001">
    <property type="protein sequence ID" value="MUV12940.1"/>
    <property type="molecule type" value="Genomic_DNA"/>
</dbReference>
<protein>
    <submittedName>
        <fullName evidence="3">DUF262 domain-containing protein</fullName>
    </submittedName>
</protein>
<dbReference type="Pfam" id="PF03235">
    <property type="entry name" value="GmrSD_N"/>
    <property type="match status" value="1"/>
</dbReference>
<dbReference type="InterPro" id="IPR011089">
    <property type="entry name" value="GmrSD_C"/>
</dbReference>
<feature type="domain" description="GmrSD restriction endonucleases C-terminal" evidence="2">
    <location>
        <begin position="439"/>
        <end position="570"/>
    </location>
</feature>
<dbReference type="Pfam" id="PF07510">
    <property type="entry name" value="GmrSD_C"/>
    <property type="match status" value="1"/>
</dbReference>
<sequence>MATTEQLAADPVTLHQLFSADNSLRCPLFQRPYVWKPDNIKRLWDDIDSVLEGQCDVRFLGALVFDNESASTSSSPGLYWIIDGQQRLTSLYLSLCALSLVAKEAGSSELSDALSDEYLLSRKTTSRLQPKLSPTLQDTRQFNQVVLSTLGEKAKVFRAQESGASTGTLIDAYELIRKEVRRRCLDAENKVSVELVSRLREVLLEKLEFVEIRLGQKHDANEVFDRLNKEGARLGIVDLIRNEVLKRLKDDASSAEEVYTTQWRPFEESFNSQETMEGYFFPHALTRDSGVTKSRTFISLSKRWAATYGAAATPIEQISAVMDDLREHVDVYHHLREGKSVSLPRSVYTDRLDALHRMRCPSVVYPYIFSLHSAVRSGAESEQDAAKALLLVETFLFRRAMSGIEPTGLHAVFKGLWPQVGTNIGKLRAQLENKTVKFPNDEEFKIAIDSAPLYTRKIRNFAMLELERSFTKGDVLKTFPEMTADHVLPQSPTADWASKFTKAQINRWIDTWANLVPLSAQANSGKGNRSWRETRDRLGNETVFATTKHLLDEFSDWNPESLEVRSQRIAIWALSRWADVSTPVFQLEGAKSKEKS</sequence>
<evidence type="ECO:0000313" key="4">
    <source>
        <dbReference type="Proteomes" id="UP000479692"/>
    </source>
</evidence>
<dbReference type="RefSeq" id="WP_156639799.1">
    <property type="nucleotide sequence ID" value="NZ_WOXT01000001.1"/>
</dbReference>
<organism evidence="3 4">
    <name type="scientific">Noviluteimonas gilva</name>
    <dbReference type="NCBI Taxonomy" id="2682097"/>
    <lineage>
        <taxon>Bacteria</taxon>
        <taxon>Pseudomonadati</taxon>
        <taxon>Pseudomonadota</taxon>
        <taxon>Gammaproteobacteria</taxon>
        <taxon>Lysobacterales</taxon>
        <taxon>Lysobacteraceae</taxon>
        <taxon>Noviluteimonas</taxon>
    </lineage>
</organism>
<dbReference type="AlphaFoldDB" id="A0A7C9LG40"/>
<proteinExistence type="predicted"/>
<dbReference type="PANTHER" id="PTHR35149">
    <property type="entry name" value="SLL5132 PROTEIN"/>
    <property type="match status" value="1"/>
</dbReference>
<comment type="caution">
    <text evidence="3">The sequence shown here is derived from an EMBL/GenBank/DDBJ whole genome shotgun (WGS) entry which is preliminary data.</text>
</comment>
<name>A0A7C9LG40_9GAMM</name>
<dbReference type="InterPro" id="IPR004919">
    <property type="entry name" value="GmrSD_N"/>
</dbReference>
<evidence type="ECO:0000313" key="3">
    <source>
        <dbReference type="EMBL" id="MUV12940.1"/>
    </source>
</evidence>
<reference evidence="3 4" key="1">
    <citation type="submission" date="2019-12" db="EMBL/GenBank/DDBJ databases">
        <authorList>
            <person name="Xu J."/>
        </authorList>
    </citation>
    <scope>NUCLEOTIDE SEQUENCE [LARGE SCALE GENOMIC DNA]</scope>
    <source>
        <strain evidence="3 4">HX-5-24</strain>
    </source>
</reference>
<accession>A0A7C9LG40</accession>
<gene>
    <name evidence="3" type="ORF">GN331_01810</name>
</gene>
<evidence type="ECO:0000259" key="1">
    <source>
        <dbReference type="Pfam" id="PF03235"/>
    </source>
</evidence>